<accession>A0ABT2ZHD5</accession>
<dbReference type="Pfam" id="PF06568">
    <property type="entry name" value="YjiS-like"/>
    <property type="match status" value="1"/>
</dbReference>
<comment type="caution">
    <text evidence="2">The sequence shown here is derived from an EMBL/GenBank/DDBJ whole genome shotgun (WGS) entry which is preliminary data.</text>
</comment>
<evidence type="ECO:0000313" key="2">
    <source>
        <dbReference type="EMBL" id="MCV2870521.1"/>
    </source>
</evidence>
<keyword evidence="3" id="KW-1185">Reference proteome</keyword>
<protein>
    <submittedName>
        <fullName evidence="2">DUF1127 domain-containing protein</fullName>
    </submittedName>
</protein>
<organism evidence="2 3">
    <name type="scientific">Albidovulum marisflavi</name>
    <dbReference type="NCBI Taxonomy" id="2984159"/>
    <lineage>
        <taxon>Bacteria</taxon>
        <taxon>Pseudomonadati</taxon>
        <taxon>Pseudomonadota</taxon>
        <taxon>Alphaproteobacteria</taxon>
        <taxon>Rhodobacterales</taxon>
        <taxon>Paracoccaceae</taxon>
        <taxon>Albidovulum</taxon>
    </lineage>
</organism>
<dbReference type="EMBL" id="JAOWKY010000006">
    <property type="protein sequence ID" value="MCV2870521.1"/>
    <property type="molecule type" value="Genomic_DNA"/>
</dbReference>
<evidence type="ECO:0000259" key="1">
    <source>
        <dbReference type="Pfam" id="PF06568"/>
    </source>
</evidence>
<reference evidence="2 3" key="1">
    <citation type="submission" date="2022-10" db="EMBL/GenBank/DDBJ databases">
        <title>Defluviimonas sp. nov., isolated from ocean surface water.</title>
        <authorList>
            <person name="He W."/>
            <person name="Wang L."/>
            <person name="Zhang D.-F."/>
        </authorList>
    </citation>
    <scope>NUCLEOTIDE SEQUENCE [LARGE SCALE GENOMIC DNA]</scope>
    <source>
        <strain evidence="2 3">WL0002</strain>
    </source>
</reference>
<proteinExistence type="predicted"/>
<feature type="domain" description="YjiS-like" evidence="1">
    <location>
        <begin position="34"/>
        <end position="55"/>
    </location>
</feature>
<name>A0ABT2ZHD5_9RHOB</name>
<gene>
    <name evidence="2" type="ORF">OEW28_18055</name>
</gene>
<evidence type="ECO:0000313" key="3">
    <source>
        <dbReference type="Proteomes" id="UP001652542"/>
    </source>
</evidence>
<dbReference type="Proteomes" id="UP001652542">
    <property type="component" value="Unassembled WGS sequence"/>
</dbReference>
<dbReference type="InterPro" id="IPR009506">
    <property type="entry name" value="YjiS-like"/>
</dbReference>
<sequence>MTQLAKTAHALPRAIGLVARAVTRIVKFVVTASQRAKARRDLARLDDHLLRDIGIDQMTAQAECSRRFWQG</sequence>
<dbReference type="RefSeq" id="WP_263736197.1">
    <property type="nucleotide sequence ID" value="NZ_JAOWKY010000006.1"/>
</dbReference>